<dbReference type="SUPFAM" id="SSF53850">
    <property type="entry name" value="Periplasmic binding protein-like II"/>
    <property type="match status" value="1"/>
</dbReference>
<proteinExistence type="inferred from homology"/>
<dbReference type="RefSeq" id="WP_189506181.1">
    <property type="nucleotide sequence ID" value="NZ_BMZQ01000003.1"/>
</dbReference>
<protein>
    <submittedName>
        <fullName evidence="6">LysR family transcriptional regulator</fullName>
    </submittedName>
</protein>
<dbReference type="GO" id="GO:0005829">
    <property type="term" value="C:cytosol"/>
    <property type="evidence" value="ECO:0007669"/>
    <property type="project" value="TreeGrafter"/>
</dbReference>
<dbReference type="InterPro" id="IPR005119">
    <property type="entry name" value="LysR_subst-bd"/>
</dbReference>
<dbReference type="PANTHER" id="PTHR30419">
    <property type="entry name" value="HTH-TYPE TRANSCRIPTIONAL REGULATOR YBHD"/>
    <property type="match status" value="1"/>
</dbReference>
<evidence type="ECO:0000256" key="1">
    <source>
        <dbReference type="ARBA" id="ARBA00009437"/>
    </source>
</evidence>
<dbReference type="GO" id="GO:0003677">
    <property type="term" value="F:DNA binding"/>
    <property type="evidence" value="ECO:0007669"/>
    <property type="project" value="UniProtKB-KW"/>
</dbReference>
<evidence type="ECO:0000313" key="7">
    <source>
        <dbReference type="Proteomes" id="UP000630142"/>
    </source>
</evidence>
<dbReference type="Pfam" id="PF00126">
    <property type="entry name" value="HTH_1"/>
    <property type="match status" value="1"/>
</dbReference>
<dbReference type="Proteomes" id="UP000630142">
    <property type="component" value="Unassembled WGS sequence"/>
</dbReference>
<comment type="caution">
    <text evidence="6">The sequence shown here is derived from an EMBL/GenBank/DDBJ whole genome shotgun (WGS) entry which is preliminary data.</text>
</comment>
<keyword evidence="3" id="KW-0238">DNA-binding</keyword>
<keyword evidence="4" id="KW-0804">Transcription</keyword>
<dbReference type="PRINTS" id="PR00039">
    <property type="entry name" value="HTHLYSR"/>
</dbReference>
<evidence type="ECO:0000313" key="6">
    <source>
        <dbReference type="EMBL" id="GHD20699.1"/>
    </source>
</evidence>
<dbReference type="InterPro" id="IPR036388">
    <property type="entry name" value="WH-like_DNA-bd_sf"/>
</dbReference>
<dbReference type="FunFam" id="1.10.10.10:FF:000001">
    <property type="entry name" value="LysR family transcriptional regulator"/>
    <property type="match status" value="1"/>
</dbReference>
<sequence>MMNYTLRQLRAFRCIAAHRNITHAAQELGLTQSGLSAMLRELEIDAGEALFERTTRRIDITPAGMVFHALAERVLGEAETLDQEFHEYRTGARGILRLGALPSLSAQMLPRLLTSFRSDHPFVEVELVEGHAGTLFSMVSEGALSIALGTAFARARHLRQETLWRDEIVAAVPMGHNLVGAGPIRWRDLADLDFIAIKDTSSLRKLSDAGFEVAGTRPRMALEVASMATAVAFARSGAGFTILPRSALEMLCLDGLEILHLKEPSLWRDISMITPERLPNQVSIAFRDLVLRERSSRSRID</sequence>
<feature type="domain" description="HTH lysR-type" evidence="5">
    <location>
        <begin position="4"/>
        <end position="61"/>
    </location>
</feature>
<dbReference type="EMBL" id="BMZQ01000003">
    <property type="protein sequence ID" value="GHD20699.1"/>
    <property type="molecule type" value="Genomic_DNA"/>
</dbReference>
<evidence type="ECO:0000256" key="4">
    <source>
        <dbReference type="ARBA" id="ARBA00023163"/>
    </source>
</evidence>
<dbReference type="Pfam" id="PF03466">
    <property type="entry name" value="LysR_substrate"/>
    <property type="match status" value="1"/>
</dbReference>
<evidence type="ECO:0000256" key="3">
    <source>
        <dbReference type="ARBA" id="ARBA00023125"/>
    </source>
</evidence>
<dbReference type="InterPro" id="IPR036390">
    <property type="entry name" value="WH_DNA-bd_sf"/>
</dbReference>
<dbReference type="Gene3D" id="1.10.10.10">
    <property type="entry name" value="Winged helix-like DNA-binding domain superfamily/Winged helix DNA-binding domain"/>
    <property type="match status" value="1"/>
</dbReference>
<dbReference type="InterPro" id="IPR000847">
    <property type="entry name" value="LysR_HTH_N"/>
</dbReference>
<dbReference type="GO" id="GO:0003700">
    <property type="term" value="F:DNA-binding transcription factor activity"/>
    <property type="evidence" value="ECO:0007669"/>
    <property type="project" value="InterPro"/>
</dbReference>
<dbReference type="CDD" id="cd05466">
    <property type="entry name" value="PBP2_LTTR_substrate"/>
    <property type="match status" value="1"/>
</dbReference>
<name>A0A8J3DWV0_9HYPH</name>
<dbReference type="PROSITE" id="PS50931">
    <property type="entry name" value="HTH_LYSR"/>
    <property type="match status" value="1"/>
</dbReference>
<gene>
    <name evidence="6" type="ORF">GCM10016234_33220</name>
</gene>
<dbReference type="Gene3D" id="3.40.190.10">
    <property type="entry name" value="Periplasmic binding protein-like II"/>
    <property type="match status" value="2"/>
</dbReference>
<comment type="similarity">
    <text evidence="1">Belongs to the LysR transcriptional regulatory family.</text>
</comment>
<accession>A0A8J3DWV0</accession>
<keyword evidence="7" id="KW-1185">Reference proteome</keyword>
<keyword evidence="2" id="KW-0805">Transcription regulation</keyword>
<dbReference type="InterPro" id="IPR050950">
    <property type="entry name" value="HTH-type_LysR_regulators"/>
</dbReference>
<dbReference type="SUPFAM" id="SSF46785">
    <property type="entry name" value="Winged helix' DNA-binding domain"/>
    <property type="match status" value="1"/>
</dbReference>
<dbReference type="AlphaFoldDB" id="A0A8J3DWV0"/>
<organism evidence="6 7">
    <name type="scientific">Tianweitania populi</name>
    <dbReference type="NCBI Taxonomy" id="1607949"/>
    <lineage>
        <taxon>Bacteria</taxon>
        <taxon>Pseudomonadati</taxon>
        <taxon>Pseudomonadota</taxon>
        <taxon>Alphaproteobacteria</taxon>
        <taxon>Hyphomicrobiales</taxon>
        <taxon>Phyllobacteriaceae</taxon>
        <taxon>Tianweitania</taxon>
    </lineage>
</organism>
<reference evidence="6" key="1">
    <citation type="journal article" date="2014" name="Int. J. Syst. Evol. Microbiol.">
        <title>Complete genome sequence of Corynebacterium casei LMG S-19264T (=DSM 44701T), isolated from a smear-ripened cheese.</title>
        <authorList>
            <consortium name="US DOE Joint Genome Institute (JGI-PGF)"/>
            <person name="Walter F."/>
            <person name="Albersmeier A."/>
            <person name="Kalinowski J."/>
            <person name="Ruckert C."/>
        </authorList>
    </citation>
    <scope>NUCLEOTIDE SEQUENCE</scope>
    <source>
        <strain evidence="6">KCTC 42249</strain>
    </source>
</reference>
<evidence type="ECO:0000256" key="2">
    <source>
        <dbReference type="ARBA" id="ARBA00023015"/>
    </source>
</evidence>
<reference evidence="6" key="2">
    <citation type="submission" date="2020-09" db="EMBL/GenBank/DDBJ databases">
        <authorList>
            <person name="Sun Q."/>
            <person name="Kim S."/>
        </authorList>
    </citation>
    <scope>NUCLEOTIDE SEQUENCE</scope>
    <source>
        <strain evidence="6">KCTC 42249</strain>
    </source>
</reference>
<evidence type="ECO:0000259" key="5">
    <source>
        <dbReference type="PROSITE" id="PS50931"/>
    </source>
</evidence>